<dbReference type="AlphaFoldDB" id="A0A328BP65"/>
<evidence type="ECO:0000313" key="6">
    <source>
        <dbReference type="EMBL" id="RAK68495.1"/>
    </source>
</evidence>
<dbReference type="OrthoDB" id="9784736at2"/>
<evidence type="ECO:0000256" key="1">
    <source>
        <dbReference type="ARBA" id="ARBA00022884"/>
    </source>
</evidence>
<keyword evidence="6" id="KW-0808">Transferase</keyword>
<proteinExistence type="inferred from homology"/>
<protein>
    <submittedName>
        <fullName evidence="6">TlyA family rRNA (Cytidine-2'-O)-methyltransferase</fullName>
    </submittedName>
</protein>
<gene>
    <name evidence="6" type="ORF">DJ019_00240</name>
</gene>
<evidence type="ECO:0000259" key="4">
    <source>
        <dbReference type="Pfam" id="PF01479"/>
    </source>
</evidence>
<comment type="similarity">
    <text evidence="2">Belongs to the TlyA family.</text>
</comment>
<dbReference type="SUPFAM" id="SSF55174">
    <property type="entry name" value="Alpha-L RNA-binding motif"/>
    <property type="match status" value="1"/>
</dbReference>
<dbReference type="Pfam" id="PF01728">
    <property type="entry name" value="FtsJ"/>
    <property type="match status" value="1"/>
</dbReference>
<dbReference type="InterPro" id="IPR029063">
    <property type="entry name" value="SAM-dependent_MTases_sf"/>
</dbReference>
<sequence length="246" mass="25183">MKTRADVLLVERGLFESRAKARAAIEAGGVTADGRVVAKAAELLESDAVIAAAPAHPWVGRGALKLVHALDLWPVAVEGRVVLDVGASTGGFTEVCLARGAARVYAVDVGRGQLHARLAADPRVASLEATDARDLTPALVPEPPGLIVTDVSFIGLAKALPAALALAEPGADLVALVKPQFEVGPAKVGKGGLVSDAGARAQALADVCAFLEASGWRVRGTADSPIEGGDGNREFLAWAQKERAAP</sequence>
<evidence type="ECO:0000256" key="3">
    <source>
        <dbReference type="PROSITE-ProRule" id="PRU00182"/>
    </source>
</evidence>
<dbReference type="EMBL" id="QFYS01000001">
    <property type="protein sequence ID" value="RAK68495.1"/>
    <property type="molecule type" value="Genomic_DNA"/>
</dbReference>
<evidence type="ECO:0000256" key="2">
    <source>
        <dbReference type="ARBA" id="ARBA00029460"/>
    </source>
</evidence>
<dbReference type="InterPro" id="IPR047048">
    <property type="entry name" value="TlyA"/>
</dbReference>
<dbReference type="Proteomes" id="UP000249524">
    <property type="component" value="Unassembled WGS sequence"/>
</dbReference>
<keyword evidence="7" id="KW-1185">Reference proteome</keyword>
<dbReference type="InterPro" id="IPR002877">
    <property type="entry name" value="RNA_MeTrfase_FtsJ_dom"/>
</dbReference>
<accession>A0A328BP65</accession>
<feature type="domain" description="RNA-binding S4" evidence="4">
    <location>
        <begin position="4"/>
        <end position="50"/>
    </location>
</feature>
<dbReference type="CDD" id="cd02440">
    <property type="entry name" value="AdoMet_MTases"/>
    <property type="match status" value="1"/>
</dbReference>
<evidence type="ECO:0000313" key="7">
    <source>
        <dbReference type="Proteomes" id="UP000249524"/>
    </source>
</evidence>
<dbReference type="Pfam" id="PF01479">
    <property type="entry name" value="S4"/>
    <property type="match status" value="1"/>
</dbReference>
<dbReference type="PANTHER" id="PTHR32319:SF0">
    <property type="entry name" value="BACTERIAL HEMOLYSIN-LIKE PROTEIN"/>
    <property type="match status" value="1"/>
</dbReference>
<name>A0A328BP65_9CAUL</name>
<dbReference type="GO" id="GO:0008168">
    <property type="term" value="F:methyltransferase activity"/>
    <property type="evidence" value="ECO:0007669"/>
    <property type="project" value="UniProtKB-KW"/>
</dbReference>
<dbReference type="NCBIfam" id="TIGR00478">
    <property type="entry name" value="tly"/>
    <property type="match status" value="1"/>
</dbReference>
<feature type="domain" description="Ribosomal RNA methyltransferase FtsJ" evidence="5">
    <location>
        <begin position="58"/>
        <end position="240"/>
    </location>
</feature>
<dbReference type="Gene3D" id="3.40.50.150">
    <property type="entry name" value="Vaccinia Virus protein VP39"/>
    <property type="match status" value="1"/>
</dbReference>
<dbReference type="PROSITE" id="PS50889">
    <property type="entry name" value="S4"/>
    <property type="match status" value="1"/>
</dbReference>
<comment type="caution">
    <text evidence="6">The sequence shown here is derived from an EMBL/GenBank/DDBJ whole genome shotgun (WGS) entry which is preliminary data.</text>
</comment>
<reference evidence="6 7" key="1">
    <citation type="submission" date="2018-05" db="EMBL/GenBank/DDBJ databases">
        <authorList>
            <person name="Lanie J.A."/>
            <person name="Ng W.-L."/>
            <person name="Kazmierczak K.M."/>
            <person name="Andrzejewski T.M."/>
            <person name="Davidsen T.M."/>
            <person name="Wayne K.J."/>
            <person name="Tettelin H."/>
            <person name="Glass J.I."/>
            <person name="Rusch D."/>
            <person name="Podicherti R."/>
            <person name="Tsui H.-C.T."/>
            <person name="Winkler M.E."/>
        </authorList>
    </citation>
    <scope>NUCLEOTIDE SEQUENCE [LARGE SCALE GENOMIC DNA]</scope>
    <source>
        <strain evidence="6 7">BUT-10</strain>
    </source>
</reference>
<dbReference type="InterPro" id="IPR004538">
    <property type="entry name" value="Hemolysin_A/TlyA"/>
</dbReference>
<keyword evidence="6" id="KW-0489">Methyltransferase</keyword>
<organism evidence="6 7">
    <name type="scientific">Phenylobacterium kunshanense</name>
    <dbReference type="NCBI Taxonomy" id="1445034"/>
    <lineage>
        <taxon>Bacteria</taxon>
        <taxon>Pseudomonadati</taxon>
        <taxon>Pseudomonadota</taxon>
        <taxon>Alphaproteobacteria</taxon>
        <taxon>Caulobacterales</taxon>
        <taxon>Caulobacteraceae</taxon>
        <taxon>Phenylobacterium</taxon>
    </lineage>
</organism>
<dbReference type="InterPro" id="IPR002942">
    <property type="entry name" value="S4_RNA-bd"/>
</dbReference>
<dbReference type="GO" id="GO:0003723">
    <property type="term" value="F:RNA binding"/>
    <property type="evidence" value="ECO:0007669"/>
    <property type="project" value="UniProtKB-KW"/>
</dbReference>
<dbReference type="Gene3D" id="3.10.290.10">
    <property type="entry name" value="RNA-binding S4 domain"/>
    <property type="match status" value="1"/>
</dbReference>
<dbReference type="PANTHER" id="PTHR32319">
    <property type="entry name" value="BACTERIAL HEMOLYSIN-LIKE PROTEIN"/>
    <property type="match status" value="1"/>
</dbReference>
<dbReference type="SUPFAM" id="SSF53335">
    <property type="entry name" value="S-adenosyl-L-methionine-dependent methyltransferases"/>
    <property type="match status" value="1"/>
</dbReference>
<keyword evidence="1 3" id="KW-0694">RNA-binding</keyword>
<dbReference type="RefSeq" id="WP_111273987.1">
    <property type="nucleotide sequence ID" value="NZ_QFYS01000001.1"/>
</dbReference>
<dbReference type="PIRSF" id="PIRSF005578">
    <property type="entry name" value="TlyA"/>
    <property type="match status" value="1"/>
</dbReference>
<evidence type="ECO:0000259" key="5">
    <source>
        <dbReference type="Pfam" id="PF01728"/>
    </source>
</evidence>
<dbReference type="GO" id="GO:0032259">
    <property type="term" value="P:methylation"/>
    <property type="evidence" value="ECO:0007669"/>
    <property type="project" value="UniProtKB-KW"/>
</dbReference>
<dbReference type="InterPro" id="IPR036986">
    <property type="entry name" value="S4_RNA-bd_sf"/>
</dbReference>